<reference evidence="14" key="1">
    <citation type="journal article" date="2020" name="Stud. Mycol.">
        <title>101 Dothideomycetes genomes: a test case for predicting lifestyles and emergence of pathogens.</title>
        <authorList>
            <person name="Haridas S."/>
            <person name="Albert R."/>
            <person name="Binder M."/>
            <person name="Bloem J."/>
            <person name="Labutti K."/>
            <person name="Salamov A."/>
            <person name="Andreopoulos B."/>
            <person name="Baker S."/>
            <person name="Barry K."/>
            <person name="Bills G."/>
            <person name="Bluhm B."/>
            <person name="Cannon C."/>
            <person name="Castanera R."/>
            <person name="Culley D."/>
            <person name="Daum C."/>
            <person name="Ezra D."/>
            <person name="Gonzalez J."/>
            <person name="Henrissat B."/>
            <person name="Kuo A."/>
            <person name="Liang C."/>
            <person name="Lipzen A."/>
            <person name="Lutzoni F."/>
            <person name="Magnuson J."/>
            <person name="Mondo S."/>
            <person name="Nolan M."/>
            <person name="Ohm R."/>
            <person name="Pangilinan J."/>
            <person name="Park H.-J."/>
            <person name="Ramirez L."/>
            <person name="Alfaro M."/>
            <person name="Sun H."/>
            <person name="Tritt A."/>
            <person name="Yoshinaga Y."/>
            <person name="Zwiers L.-H."/>
            <person name="Turgeon B."/>
            <person name="Goodwin S."/>
            <person name="Spatafora J."/>
            <person name="Crous P."/>
            <person name="Grigoriev I."/>
        </authorList>
    </citation>
    <scope>NUCLEOTIDE SEQUENCE</scope>
    <source>
        <strain evidence="14">CBS 113389</strain>
    </source>
</reference>
<accession>A0A6A6Q060</accession>
<dbReference type="PANTHER" id="PTHR10145:SF6">
    <property type="entry name" value="TRANSCRIPTION ELONGATION FACTOR SPT6"/>
    <property type="match status" value="1"/>
</dbReference>
<dbReference type="InterPro" id="IPR055179">
    <property type="entry name" value="Tex-like_central_region"/>
</dbReference>
<evidence type="ECO:0000256" key="1">
    <source>
        <dbReference type="ARBA" id="ARBA00004123"/>
    </source>
</evidence>
<evidence type="ECO:0000259" key="13">
    <source>
        <dbReference type="PROSITE" id="PS50001"/>
    </source>
</evidence>
<dbReference type="Gene3D" id="1.10.10.650">
    <property type="entry name" value="RuvA domain 2-like"/>
    <property type="match status" value="1"/>
</dbReference>
<dbReference type="Pfam" id="PF14639">
    <property type="entry name" value="YqgF"/>
    <property type="match status" value="1"/>
</dbReference>
<dbReference type="Gene3D" id="3.30.505.10">
    <property type="entry name" value="SH2 domain"/>
    <property type="match status" value="2"/>
</dbReference>
<dbReference type="InterPro" id="IPR023323">
    <property type="entry name" value="Tex-like_dom_sf"/>
</dbReference>
<dbReference type="InterPro" id="IPR035420">
    <property type="entry name" value="Spt6_SH2"/>
</dbReference>
<dbReference type="CDD" id="cd09928">
    <property type="entry name" value="SH2_Cterm_SPT6_like"/>
    <property type="match status" value="1"/>
</dbReference>
<dbReference type="Gene3D" id="1.10.10.2740">
    <property type="entry name" value="Spt6, Death-like domain"/>
    <property type="match status" value="1"/>
</dbReference>
<feature type="compositionally biased region" description="Acidic residues" evidence="12">
    <location>
        <begin position="41"/>
        <end position="56"/>
    </location>
</feature>
<dbReference type="InterPro" id="IPR037027">
    <property type="entry name" value="YqgF/RNaseH-like_dom_sf"/>
</dbReference>
<dbReference type="GO" id="GO:0003677">
    <property type="term" value="F:DNA binding"/>
    <property type="evidence" value="ECO:0007669"/>
    <property type="project" value="InterPro"/>
</dbReference>
<evidence type="ECO:0000313" key="14">
    <source>
        <dbReference type="EMBL" id="KAF2485073.1"/>
    </source>
</evidence>
<dbReference type="GO" id="GO:0140673">
    <property type="term" value="P:transcription elongation-coupled chromatin remodeling"/>
    <property type="evidence" value="ECO:0007669"/>
    <property type="project" value="InterPro"/>
</dbReference>
<dbReference type="Pfam" id="PF21710">
    <property type="entry name" value="Spt6_S1"/>
    <property type="match status" value="1"/>
</dbReference>
<feature type="compositionally biased region" description="Acidic residues" evidence="12">
    <location>
        <begin position="66"/>
        <end position="76"/>
    </location>
</feature>
<evidence type="ECO:0000256" key="9">
    <source>
        <dbReference type="ARBA" id="ARBA00093389"/>
    </source>
</evidence>
<evidence type="ECO:0000256" key="10">
    <source>
        <dbReference type="PIRNR" id="PIRNR036947"/>
    </source>
</evidence>
<dbReference type="GeneID" id="54477731"/>
<dbReference type="InterPro" id="IPR028231">
    <property type="entry name" value="Spt6_YqgF"/>
</dbReference>
<evidence type="ECO:0000256" key="6">
    <source>
        <dbReference type="ARBA" id="ARBA00022999"/>
    </source>
</evidence>
<evidence type="ECO:0000256" key="3">
    <source>
        <dbReference type="ARBA" id="ARBA00009253"/>
    </source>
</evidence>
<feature type="compositionally biased region" description="Acidic residues" evidence="12">
    <location>
        <begin position="92"/>
        <end position="103"/>
    </location>
</feature>
<dbReference type="InterPro" id="IPR000980">
    <property type="entry name" value="SH2"/>
</dbReference>
<feature type="domain" description="SH2" evidence="13">
    <location>
        <begin position="1234"/>
        <end position="1326"/>
    </location>
</feature>
<dbReference type="Pfam" id="PF14641">
    <property type="entry name" value="HTH_44"/>
    <property type="match status" value="1"/>
</dbReference>
<dbReference type="GO" id="GO:0008023">
    <property type="term" value="C:transcription elongation factor complex"/>
    <property type="evidence" value="ECO:0007669"/>
    <property type="project" value="TreeGrafter"/>
</dbReference>
<dbReference type="FunFam" id="1.10.150.850:FF:000001">
    <property type="entry name" value="Transcription elongation factor spt6"/>
    <property type="match status" value="1"/>
</dbReference>
<dbReference type="SUPFAM" id="SSF53098">
    <property type="entry name" value="Ribonuclease H-like"/>
    <property type="match status" value="1"/>
</dbReference>
<dbReference type="Pfam" id="PF14633">
    <property type="entry name" value="SH2_2"/>
    <property type="match status" value="1"/>
</dbReference>
<dbReference type="InterPro" id="IPR032706">
    <property type="entry name" value="Spt6_HHH"/>
</dbReference>
<dbReference type="Gene3D" id="1.10.3500.10">
    <property type="entry name" value="Tex N-terminal region-like"/>
    <property type="match status" value="1"/>
</dbReference>
<dbReference type="Pfam" id="PF14632">
    <property type="entry name" value="SPT6_acidic"/>
    <property type="match status" value="1"/>
</dbReference>
<dbReference type="InterPro" id="IPR042066">
    <property type="entry name" value="Spt6_death-like"/>
</dbReference>
<keyword evidence="6 11" id="KW-0727">SH2 domain</keyword>
<dbReference type="PANTHER" id="PTHR10145">
    <property type="entry name" value="TRANSCRIPTION ELONGATION FACTOR SPT6"/>
    <property type="match status" value="1"/>
</dbReference>
<feature type="compositionally biased region" description="Acidic residues" evidence="12">
    <location>
        <begin position="181"/>
        <end position="192"/>
    </location>
</feature>
<dbReference type="GO" id="GO:0005694">
    <property type="term" value="C:chromosome"/>
    <property type="evidence" value="ECO:0007669"/>
    <property type="project" value="UniProtKB-SubCell"/>
</dbReference>
<dbReference type="FunFam" id="3.30.505.10:FF:000056">
    <property type="entry name" value="Transcription elongation factor Spt6"/>
    <property type="match status" value="1"/>
</dbReference>
<dbReference type="GO" id="GO:0034728">
    <property type="term" value="P:nucleosome organization"/>
    <property type="evidence" value="ECO:0007669"/>
    <property type="project" value="TreeGrafter"/>
</dbReference>
<keyword evidence="15" id="KW-1185">Reference proteome</keyword>
<evidence type="ECO:0000256" key="12">
    <source>
        <dbReference type="SAM" id="MobiDB-lite"/>
    </source>
</evidence>
<dbReference type="GO" id="GO:0003746">
    <property type="term" value="F:translation elongation factor activity"/>
    <property type="evidence" value="ECO:0007669"/>
    <property type="project" value="UniProtKB-KW"/>
</dbReference>
<dbReference type="SMART" id="SM00252">
    <property type="entry name" value="SH2"/>
    <property type="match status" value="1"/>
</dbReference>
<dbReference type="EMBL" id="MU001633">
    <property type="protein sequence ID" value="KAF2485073.1"/>
    <property type="molecule type" value="Genomic_DNA"/>
</dbReference>
<keyword evidence="5" id="KW-0158">Chromosome</keyword>
<dbReference type="InterPro" id="IPR012337">
    <property type="entry name" value="RNaseH-like_sf"/>
</dbReference>
<evidence type="ECO:0000256" key="8">
    <source>
        <dbReference type="ARBA" id="ARBA00023242"/>
    </source>
</evidence>
<dbReference type="SUPFAM" id="SSF55550">
    <property type="entry name" value="SH2 domain"/>
    <property type="match status" value="1"/>
</dbReference>
<dbReference type="Proteomes" id="UP000799767">
    <property type="component" value="Unassembled WGS sequence"/>
</dbReference>
<protein>
    <recommendedName>
        <fullName evidence="4 10">Transcription elongation factor Spt6</fullName>
    </recommendedName>
</protein>
<dbReference type="Pfam" id="PF22706">
    <property type="entry name" value="Tex_central_region"/>
    <property type="match status" value="1"/>
</dbReference>
<dbReference type="InterPro" id="IPR010994">
    <property type="entry name" value="RuvA_2-like"/>
</dbReference>
<gene>
    <name evidence="14" type="ORF">BDY17DRAFT_321948</name>
</gene>
<dbReference type="Gene3D" id="3.30.420.140">
    <property type="entry name" value="YqgF/RNase H-like domain"/>
    <property type="match status" value="1"/>
</dbReference>
<dbReference type="InterPro" id="IPR035019">
    <property type="entry name" value="Spt6_SH2_N"/>
</dbReference>
<keyword evidence="14" id="KW-0648">Protein biosynthesis</keyword>
<dbReference type="SUPFAM" id="SSF47781">
    <property type="entry name" value="RuvA domain 2-like"/>
    <property type="match status" value="2"/>
</dbReference>
<dbReference type="InterPro" id="IPR049540">
    <property type="entry name" value="Spt6-like_S1"/>
</dbReference>
<organism evidence="14 15">
    <name type="scientific">Neohortaea acidophila</name>
    <dbReference type="NCBI Taxonomy" id="245834"/>
    <lineage>
        <taxon>Eukaryota</taxon>
        <taxon>Fungi</taxon>
        <taxon>Dikarya</taxon>
        <taxon>Ascomycota</taxon>
        <taxon>Pezizomycotina</taxon>
        <taxon>Dothideomycetes</taxon>
        <taxon>Dothideomycetidae</taxon>
        <taxon>Mycosphaerellales</taxon>
        <taxon>Teratosphaeriaceae</taxon>
        <taxon>Neohortaea</taxon>
    </lineage>
</organism>
<dbReference type="SUPFAM" id="SSF158832">
    <property type="entry name" value="Tex N-terminal region-like"/>
    <property type="match status" value="1"/>
</dbReference>
<comment type="subcellular location">
    <subcellularLocation>
        <location evidence="2">Chromosome</location>
    </subcellularLocation>
    <subcellularLocation>
        <location evidence="1 10">Nucleus</location>
    </subcellularLocation>
</comment>
<proteinExistence type="inferred from homology"/>
<dbReference type="InterPro" id="IPR041692">
    <property type="entry name" value="HHH_9"/>
</dbReference>
<feature type="region of interest" description="Disordered" evidence="12">
    <location>
        <begin position="1"/>
        <end position="103"/>
    </location>
</feature>
<feature type="compositionally biased region" description="Basic residues" evidence="12">
    <location>
        <begin position="79"/>
        <end position="89"/>
    </location>
</feature>
<dbReference type="InterPro" id="IPR028088">
    <property type="entry name" value="Spt6_HTH_DNA-bd_dom"/>
</dbReference>
<sequence>MDNFFDRTATVDSGDEEEEEFDEETGEPVDRSRKSKATNGDVDDSSEEEDDDDDEEEARRIREGFIVDDPEEDDEAARERRRERKKRRREEREEDEVLDEEDLDLIGELHPDFDHRQAEKNKFKRLKRGHRDDRSANEVRGVEDIFSDEEEGGEAVAPARGRGAFGQYGDEMDDFIEQDEFPDEEGGQLDDDLGVRAPRRPGFADLQNLRESGLDEADLEDMRGAFGNGDEFGWALEAEAENNEELADPEKPLELKDVFEPSQLIEKMLTDDDNNIRMNDVPERFQLARKPYQDQAELPEEELAEWEAEEAKWVAGMLFPKKKNISPSLRGPFEQAVKTVLRFMNVEDYEPPFIFQNRKDYLIHSEQVPISPNPNNPGAPAYDIKAEKLLSQTDLWDVLEQDLKFRAFSERRRAIRTSVAALKEQISDFSDTVFDDLLPLAAQIDDLQDLQDYLNFQYSGRLKDVAAERAEANGLQKRAGGKRSPWDKVRQGPAYHLVRAFGITADQLAVNVDKSGRRTYTDDTDLRPDDLADTLVRDPDYPTGQSILAAAKAMVVEEIVMSPRLRRYMRQIYYEKLVFDVQRTEKGHKQIDEGHPYYEFKYLRGQKVRTMMLDTPEMFLRMLKAESEGLVEVRVRLQGERKVKEDLQKAIESDSFSEVADAWNELRREVLDTALAHLHKIISKGVKDNVRSECENKLAGYCRDAYTQKLDQAPWKPRGMEAGTLPRVLALSNGGGNRSDAICWAYLEENGRVLENGKFSDLRLPAPGLAESKDVEAFVELVERRKPDVVAVSGWSVETRRLYKDLQDIIEKHTLHGAPWTDDNDQERLDPLEVVIANDEVARLYHTSNRANAEHPGLPPLTRYAIGLAKYLQSPLKEYAALGRDIVSISFDPNQQLVPEDKLLKYLETAMVDMVNLVGVEINDAVNDPYTANLLPYICGLGPRKAAYMLKIINQNGGEIITREELVGDVDQGKRQAVGPKVWTNCSSFLYISYDDNEIGADYLDNTRIHPEDYDIARKMAADALEMDEEDIKAEVDENGNNAVVRKLIKDAEQDKVNDLLLEQYAEQLETKFSQRKRATLETIRAELQNPYEELRRAFESLTTEEIFTMLTGETRDTLADGMIVPCSVKRTFLDHLEVKLDCGIDGDIPDIEYPDEMKNSGLEPRQVWAPHQTIQAKLMFIDRKKLAAKLTLRESELSVPYRRAVDHDIDEWDYEQEARDKKELKKVIDAGTWRAQRVIKHPVFRPFNSSQAEQFLQPHGRGDCVIRPSSNGPDHLAVTWKIHDDMYQHIDVLELSKENEFSVGRILKIGGKYTYSDLDELIALHVKAMAKKVDEMMGDERYQSGSKQQTEQWLTTYTEANPKRSMYAFCLNPKHPGYFYLCFKAGQNAPLSSWPVKVIPNAFELQGHKYPDMRALKNGFKLLFANRGAAGAPGAAVNGRR</sequence>
<dbReference type="FunFam" id="3.30.420.140:FF:000007">
    <property type="entry name" value="Transcription elongation factor SPT6"/>
    <property type="match status" value="1"/>
</dbReference>
<comment type="similarity">
    <text evidence="3 10">Belongs to the SPT6 family.</text>
</comment>
<dbReference type="GO" id="GO:0031491">
    <property type="term" value="F:nucleosome binding"/>
    <property type="evidence" value="ECO:0007669"/>
    <property type="project" value="TreeGrafter"/>
</dbReference>
<feature type="compositionally biased region" description="Acidic residues" evidence="12">
    <location>
        <begin position="13"/>
        <end position="27"/>
    </location>
</feature>
<dbReference type="Gene3D" id="1.10.150.850">
    <property type="entry name" value="Spt6, helix-hairpin-helix domain"/>
    <property type="match status" value="1"/>
</dbReference>
<dbReference type="RefSeq" id="XP_033591642.1">
    <property type="nucleotide sequence ID" value="XM_033736729.1"/>
</dbReference>
<dbReference type="GO" id="GO:0042393">
    <property type="term" value="F:histone binding"/>
    <property type="evidence" value="ECO:0007669"/>
    <property type="project" value="TreeGrafter"/>
</dbReference>
<comment type="function">
    <text evidence="9">Histone H3-H4 chaperone that plays a role in maintenance of chromatin structure during RNA polymerase II transcription elongation thereby repressing transcription initiation from cryptic promoters. Mediates the reassembly of nucleosomes onto the promoters of at least a selected set of genes during repression; the nucleosome reassembly is essential for transcriptional repression. Essential for viability.</text>
</comment>
<evidence type="ECO:0000313" key="15">
    <source>
        <dbReference type="Proteomes" id="UP000799767"/>
    </source>
</evidence>
<dbReference type="CDD" id="cd09918">
    <property type="entry name" value="SH2_Nterm_SPT6_like"/>
    <property type="match status" value="1"/>
</dbReference>
<dbReference type="Pfam" id="PF14635">
    <property type="entry name" value="HHH_7"/>
    <property type="match status" value="1"/>
</dbReference>
<feature type="compositionally biased region" description="Basic and acidic residues" evidence="12">
    <location>
        <begin position="130"/>
        <end position="143"/>
    </location>
</feature>
<keyword evidence="14" id="KW-0251">Elongation factor</keyword>
<dbReference type="FunFam" id="3.30.505.10:FF:000065">
    <property type="entry name" value="Transcription elongation factor SPT6"/>
    <property type="match status" value="1"/>
</dbReference>
<dbReference type="PIRSF" id="PIRSF036947">
    <property type="entry name" value="Spt6"/>
    <property type="match status" value="1"/>
</dbReference>
<dbReference type="InterPro" id="IPR036860">
    <property type="entry name" value="SH2_dom_sf"/>
</dbReference>
<evidence type="ECO:0000256" key="4">
    <source>
        <dbReference type="ARBA" id="ARBA00020248"/>
    </source>
</evidence>
<comment type="function">
    <text evidence="10">Plays a role in maintenance of chromatin structure during RNA polymerase II transcription elongation thereby repressing transcription initiation from cryptic promoters. Mediates the reassembly of nucleosomes onto the promoters of at least a selected set of genes during repression; the nucleosome reassembly is essential for transcriptional repression.</text>
</comment>
<feature type="region of interest" description="Disordered" evidence="12">
    <location>
        <begin position="181"/>
        <end position="204"/>
    </location>
</feature>
<name>A0A6A6Q060_9PEZI</name>
<dbReference type="OrthoDB" id="995477at2759"/>
<dbReference type="PROSITE" id="PS50001">
    <property type="entry name" value="SH2"/>
    <property type="match status" value="1"/>
</dbReference>
<evidence type="ECO:0000256" key="7">
    <source>
        <dbReference type="ARBA" id="ARBA00023163"/>
    </source>
</evidence>
<evidence type="ECO:0000256" key="11">
    <source>
        <dbReference type="PROSITE-ProRule" id="PRU00191"/>
    </source>
</evidence>
<evidence type="ECO:0000256" key="2">
    <source>
        <dbReference type="ARBA" id="ARBA00004286"/>
    </source>
</evidence>
<dbReference type="Pfam" id="PF17674">
    <property type="entry name" value="HHH_9"/>
    <property type="match status" value="1"/>
</dbReference>
<dbReference type="InterPro" id="IPR023319">
    <property type="entry name" value="Tex-like_HTH_dom_sf"/>
</dbReference>
<feature type="region of interest" description="Disordered" evidence="12">
    <location>
        <begin position="125"/>
        <end position="169"/>
    </location>
</feature>
<dbReference type="InterPro" id="IPR017072">
    <property type="entry name" value="TF_Spt6"/>
</dbReference>
<dbReference type="InterPro" id="IPR035018">
    <property type="entry name" value="Spt6_SH2_C"/>
</dbReference>
<keyword evidence="7 10" id="KW-0804">Transcription</keyword>
<dbReference type="FunFam" id="1.10.10.2740:FF:000002">
    <property type="entry name" value="Transcription elongation factor Spt6"/>
    <property type="match status" value="1"/>
</dbReference>
<evidence type="ECO:0000256" key="5">
    <source>
        <dbReference type="ARBA" id="ARBA00022454"/>
    </source>
</evidence>
<dbReference type="InterPro" id="IPR028083">
    <property type="entry name" value="Spt6_acidic_N_dom"/>
</dbReference>
<keyword evidence="8 10" id="KW-0539">Nucleus</keyword>